<feature type="region of interest" description="Disordered" evidence="12">
    <location>
        <begin position="770"/>
        <end position="791"/>
    </location>
</feature>
<dbReference type="SUPFAM" id="SSF50715">
    <property type="entry name" value="Ribosomal protein L25-like"/>
    <property type="match status" value="1"/>
</dbReference>
<feature type="region of interest" description="Disordered" evidence="12">
    <location>
        <begin position="840"/>
        <end position="864"/>
    </location>
</feature>
<protein>
    <recommendedName>
        <fullName evidence="3">glutamate--tRNA ligase</fullName>
        <ecNumber evidence="3">6.1.1.17</ecNumber>
    </recommendedName>
    <alternativeName>
        <fullName evidence="10">Glutamyl-tRNA synthetase</fullName>
    </alternativeName>
</protein>
<evidence type="ECO:0000313" key="15">
    <source>
        <dbReference type="EMBL" id="ACI49231.1"/>
    </source>
</evidence>
<evidence type="ECO:0000256" key="7">
    <source>
        <dbReference type="ARBA" id="ARBA00022840"/>
    </source>
</evidence>
<dbReference type="Pfam" id="PF18266">
    <property type="entry name" value="Ncstrn_small"/>
    <property type="match status" value="1"/>
</dbReference>
<dbReference type="InterPro" id="IPR000924">
    <property type="entry name" value="Glu/Gln-tRNA-synth"/>
</dbReference>
<evidence type="ECO:0000256" key="5">
    <source>
        <dbReference type="ARBA" id="ARBA00022598"/>
    </source>
</evidence>
<dbReference type="Pfam" id="PF20974">
    <property type="entry name" value="tRNA-synt_1c_C2"/>
    <property type="match status" value="1"/>
</dbReference>
<dbReference type="InterPro" id="IPR020056">
    <property type="entry name" value="Rbsml_bL25/Gln-tRNA_synth_N"/>
</dbReference>
<evidence type="ECO:0000256" key="11">
    <source>
        <dbReference type="ARBA" id="ARBA00048351"/>
    </source>
</evidence>
<dbReference type="PROSITE" id="PS00178">
    <property type="entry name" value="AA_TRNA_LIGASE_I"/>
    <property type="match status" value="1"/>
</dbReference>
<dbReference type="Pfam" id="PF00458">
    <property type="entry name" value="WHEP-TRS"/>
    <property type="match status" value="6"/>
</dbReference>
<feature type="domain" description="WHEP-TRS" evidence="14">
    <location>
        <begin position="940"/>
        <end position="996"/>
    </location>
</feature>
<sequence length="1841" mass="204859">MVIQRQLVLQGDSKSAPYASILTLAAGGHSIEKSILLKEGQALNLNLDGERISNDITISRIIAQSSKNSNELLGGSFNDFAQIDEILNIAEDILSGSAAPQTLNSVQPLSGPLNLADLAIFSIAHNNSDLKKKFSGVIEKVLGDSRLGIAHNTVGIYKVEVAQSQTQKPTKEKKKDEGKFVELPGAEKGKVVVRFPPEASGYLHIGHAKAALLNQYYQQEFDGQLIMRFDDTNPAKENAHFEQVIKEDLKLLNIIPDRWTHSSDHFELLLEMCEKLLKEGKAYVDDTDTETMRNEREARQDSKNRNNTPEVNLKLWNEMKEGTTKGLTCCVRIKIDMKSNNGAMRDPTIYRCKPEEHVRTGLKYKVYPTYDFTCPIVDSIEGVTHALRTTEYHDRDDQYYFICDALGLRRPYIWEYARLNMTNTVMSKRKLTWFVDEGHVEGWDDPRLPTVRGVMRRGLTVEGLKQFIVAQGGSRSVVMMEWDKIWAFNKKVVDPVAPRYTALDTSSPLVVVELTDKLNDEVSSVALHPKDSSIGNKEIHRGKQILLEQIDAATLKEGETVTFVNWGNIKINKITKKANVITGINATLELDNKDYKKTTKVTWIGQTKNGSTIPVVTADYDHIISKAIIGKDEDWKQFINFDSVKYTKMVGEPAIRNLRKGEIIQLQRKGFYIVDQAYNPKSELSGVETPLLLIAIPDGHTTTPAVSKESQKVATGPSTTGSSNAGLEIYNAIDAQGLIVRELKAKDAKSQATKDAIAKLLELKKQYKEVTGTDHKPGNPPASQAPVAASSTSSNSALDIYNAIDAQGLLVRELKGKDAKSQATKDAIAKLLELKKQYKEVTGSDHKPGNPPASPTPAVAASPKSSNSALDIYNAIDAQGLIVRDLKSKDAKSQETKDAIAKLLELKKQYKEATGTDHKPGNPPASQTPAPVSSSSSNTSPLDVYNDIEKQGNIVRDLKSKDAKSQATKDAIAKLLELKKQYKELTGADHKPGNPPVASAPPISNNNDDLSKQIDAQGLIVRDLKSKDAKSQETKDAIAKLLALKKQYKESTGSDYKPAPSPAAAAVPSTPVSAPTSSIDENALLKEIEDQGAIVREAKSKDPKSQESADAINKLLALKANFKKTYVVMTRIAILVQIFIFFNFVTTINCEGFFDEVFQRINIQEGTACYRLLNGTDQFGCHGTSKNENGLLVEIKNEQGIFENIGKCFKNIYPDYDGMFWLLLPVEMIKKNTVAIIKTSNCIAGLVLYNEKVFNIDDSIEASHDSECPNRLSDFYKDPAKNINSKGAILPEGLRDIHWDLQMVFIDNSTEIEVLKKCYSLFNQPISGGTISHPYCGMSFKLSNAAAGNSDICYRRGIDAMNSLQISLDTNGQNNAPCIPLVGYNIFGLPIGLSTLANFSREPTYMVLASRMDSFGVIADVSPGEISVITSLIAMISAARSIGTNFENWSKASKKSNKYLMFSTFNGESFDYIGSSATVHLMRNSEFPLPILNITQLRNINLQQIEYVVEVQQLGSSKNKKLYAHVDKKRYSNKKEEIDGILKRIRESLVQDGYTINMSIENVTPPSSWHSFAKFDENVQNLVIAPFDETYEYGRFNSMLDKNTWNDENKNKVKKEIEAVSNSILSTAAQYVGLENATKVDEKLIDILFECMIVSRNWFDCDFFKKLNGGRYEFIGQTYSMQSKSTYIGVGGNNPLRFILHWLYIFALGSDRETLNVKDGKSCMHLSENQAVYSYDWQPNPYTGNFSCYRSSVRFNQLQSPAFDIEGYSIKNNRTYSTWTESVYTIDSIKLFIMEDSSFDYIMLILAIFVFILSIFSITRCKEDTFIIDEGEQLAESGEPL</sequence>
<dbReference type="CDD" id="cd00807">
    <property type="entry name" value="GlnRS_core"/>
    <property type="match status" value="1"/>
</dbReference>
<dbReference type="EMBL" id="FJ362379">
    <property type="protein sequence ID" value="ACI49231.1"/>
    <property type="molecule type" value="Genomic_DNA"/>
</dbReference>
<feature type="region of interest" description="Disordered" evidence="12">
    <location>
        <begin position="288"/>
        <end position="309"/>
    </location>
</feature>
<dbReference type="Gene3D" id="2.40.240.10">
    <property type="entry name" value="Ribosomal Protein L25, Chain P"/>
    <property type="match status" value="1"/>
</dbReference>
<dbReference type="InterPro" id="IPR009068">
    <property type="entry name" value="uS15_NS1_RNA-bd_sf"/>
</dbReference>
<dbReference type="FunFam" id="3.90.800.10:FF:000001">
    <property type="entry name" value="Glutamine--tRNA ligase"/>
    <property type="match status" value="1"/>
</dbReference>
<comment type="similarity">
    <text evidence="2">Belongs to the class-I aminoacyl-tRNA synthetase family. Glutamate--tRNA ligase type 2 subfamily.</text>
</comment>
<gene>
    <name evidence="15" type="ORF">Csp3_JD05.016</name>
</gene>
<evidence type="ECO:0000256" key="1">
    <source>
        <dbReference type="ARBA" id="ARBA00004496"/>
    </source>
</evidence>
<feature type="region of interest" description="Disordered" evidence="12">
    <location>
        <begin position="986"/>
        <end position="1007"/>
    </location>
</feature>
<dbReference type="Pfam" id="PF03950">
    <property type="entry name" value="tRNA-synt_1c_C"/>
    <property type="match status" value="1"/>
</dbReference>
<dbReference type="PROSITE" id="PS51185">
    <property type="entry name" value="WHEP_TRS_2"/>
    <property type="match status" value="6"/>
</dbReference>
<keyword evidence="6" id="KW-0547">Nucleotide-binding</keyword>
<organism evidence="15">
    <name type="scientific">Caenorhabditis angaria</name>
    <dbReference type="NCBI Taxonomy" id="860376"/>
    <lineage>
        <taxon>Eukaryota</taxon>
        <taxon>Metazoa</taxon>
        <taxon>Ecdysozoa</taxon>
        <taxon>Nematoda</taxon>
        <taxon>Chromadorea</taxon>
        <taxon>Rhabditida</taxon>
        <taxon>Rhabditina</taxon>
        <taxon>Rhabditomorpha</taxon>
        <taxon>Rhabditoidea</taxon>
        <taxon>Rhabditidae</taxon>
        <taxon>Peloderinae</taxon>
        <taxon>Caenorhabditis</taxon>
    </lineage>
</organism>
<evidence type="ECO:0000259" key="14">
    <source>
        <dbReference type="PROSITE" id="PS51185"/>
    </source>
</evidence>
<feature type="domain" description="WHEP-TRS" evidence="14">
    <location>
        <begin position="1080"/>
        <end position="1136"/>
    </location>
</feature>
<evidence type="ECO:0000256" key="10">
    <source>
        <dbReference type="ARBA" id="ARBA00030865"/>
    </source>
</evidence>
<dbReference type="PANTHER" id="PTHR43097:SF5">
    <property type="entry name" value="GLUTAMATE--TRNA LIGASE"/>
    <property type="match status" value="1"/>
</dbReference>
<dbReference type="PANTHER" id="PTHR43097">
    <property type="entry name" value="GLUTAMINE-TRNA LIGASE"/>
    <property type="match status" value="1"/>
</dbReference>
<dbReference type="InterPro" id="IPR014729">
    <property type="entry name" value="Rossmann-like_a/b/a_fold"/>
</dbReference>
<dbReference type="InterPro" id="IPR000738">
    <property type="entry name" value="WHEP-TRS_dom"/>
</dbReference>
<dbReference type="InterPro" id="IPR001412">
    <property type="entry name" value="aa-tRNA-synth_I_CS"/>
</dbReference>
<dbReference type="InterPro" id="IPR049437">
    <property type="entry name" value="tRNA-synt_1c_C2"/>
</dbReference>
<dbReference type="GO" id="GO:0005524">
    <property type="term" value="F:ATP binding"/>
    <property type="evidence" value="ECO:0007669"/>
    <property type="project" value="UniProtKB-KW"/>
</dbReference>
<evidence type="ECO:0000256" key="8">
    <source>
        <dbReference type="ARBA" id="ARBA00022917"/>
    </source>
</evidence>
<dbReference type="InterPro" id="IPR011035">
    <property type="entry name" value="Ribosomal_bL25/Gln-tRNA_synth"/>
</dbReference>
<dbReference type="FunFam" id="1.10.287.10:FF:000013">
    <property type="entry name" value="Glutamyl(E) Amino-acyl tRNA Synthetase"/>
    <property type="match status" value="5"/>
</dbReference>
<feature type="domain" description="WHEP-TRS" evidence="14">
    <location>
        <begin position="725"/>
        <end position="781"/>
    </location>
</feature>
<dbReference type="GO" id="GO:0004818">
    <property type="term" value="F:glutamate-tRNA ligase activity"/>
    <property type="evidence" value="ECO:0007669"/>
    <property type="project" value="UniProtKB-EC"/>
</dbReference>
<dbReference type="FunFam" id="3.40.50.620:FF:000070">
    <property type="entry name" value="Bifunctional glutamate/proline--tRNA ligase"/>
    <property type="match status" value="1"/>
</dbReference>
<feature type="compositionally biased region" description="Low complexity" evidence="12">
    <location>
        <begin position="1062"/>
        <end position="1076"/>
    </location>
</feature>
<feature type="compositionally biased region" description="Low complexity" evidence="12">
    <location>
        <begin position="924"/>
        <end position="941"/>
    </location>
</feature>
<dbReference type="HAMAP" id="MF_02076">
    <property type="entry name" value="Glu_tRNA_synth_type2"/>
    <property type="match status" value="1"/>
</dbReference>
<keyword evidence="13" id="KW-0812">Transmembrane</keyword>
<dbReference type="InterPro" id="IPR004526">
    <property type="entry name" value="Glu-tRNA-synth_arc/euk"/>
</dbReference>
<keyword evidence="7" id="KW-0067">ATP-binding</keyword>
<dbReference type="GO" id="GO:0017102">
    <property type="term" value="C:methionyl glutamyl tRNA synthetase complex"/>
    <property type="evidence" value="ECO:0007669"/>
    <property type="project" value="TreeGrafter"/>
</dbReference>
<keyword evidence="13" id="KW-1133">Transmembrane helix</keyword>
<dbReference type="SUPFAM" id="SSF47060">
    <property type="entry name" value="S15/NS1 RNA-binding domain"/>
    <property type="match status" value="6"/>
</dbReference>
<feature type="region of interest" description="Disordered" evidence="12">
    <location>
        <begin position="912"/>
        <end position="944"/>
    </location>
</feature>
<accession>B6VBY8</accession>
<dbReference type="GO" id="GO:0006424">
    <property type="term" value="P:glutamyl-tRNA aminoacylation"/>
    <property type="evidence" value="ECO:0007669"/>
    <property type="project" value="InterPro"/>
</dbReference>
<keyword evidence="4" id="KW-0963">Cytoplasm</keyword>
<dbReference type="FunFam" id="1.10.1160.10:FF:000001">
    <property type="entry name" value="Glutamine--tRNA ligase"/>
    <property type="match status" value="1"/>
</dbReference>
<dbReference type="GO" id="GO:0005829">
    <property type="term" value="C:cytosol"/>
    <property type="evidence" value="ECO:0007669"/>
    <property type="project" value="TreeGrafter"/>
</dbReference>
<dbReference type="Pfam" id="PF05450">
    <property type="entry name" value="Nicastrin"/>
    <property type="match status" value="1"/>
</dbReference>
<evidence type="ECO:0000256" key="4">
    <source>
        <dbReference type="ARBA" id="ARBA00022490"/>
    </source>
</evidence>
<dbReference type="InterPro" id="IPR041084">
    <property type="entry name" value="Ncstrn_small"/>
</dbReference>
<feature type="domain" description="WHEP-TRS" evidence="14">
    <location>
        <begin position="868"/>
        <end position="924"/>
    </location>
</feature>
<comment type="subcellular location">
    <subcellularLocation>
        <location evidence="1">Cytoplasm</location>
    </subcellularLocation>
</comment>
<keyword evidence="13" id="KW-0472">Membrane</keyword>
<dbReference type="SUPFAM" id="SSF52374">
    <property type="entry name" value="Nucleotidylyl transferase"/>
    <property type="match status" value="1"/>
</dbReference>
<dbReference type="SMART" id="SM00991">
    <property type="entry name" value="WHEP-TRS"/>
    <property type="match status" value="6"/>
</dbReference>
<feature type="transmembrane region" description="Helical" evidence="13">
    <location>
        <begin position="1801"/>
        <end position="1819"/>
    </location>
</feature>
<evidence type="ECO:0000256" key="6">
    <source>
        <dbReference type="ARBA" id="ARBA00022741"/>
    </source>
</evidence>
<dbReference type="GO" id="GO:0017101">
    <property type="term" value="C:aminoacyl-tRNA synthetase multienzyme complex"/>
    <property type="evidence" value="ECO:0007669"/>
    <property type="project" value="UniProtKB-ARBA"/>
</dbReference>
<name>B6VBY8_9PELO</name>
<dbReference type="InterPro" id="IPR020059">
    <property type="entry name" value="Glu/Gln-tRNA-synth_Ib_codon-bd"/>
</dbReference>
<evidence type="ECO:0000256" key="13">
    <source>
        <dbReference type="SAM" id="Phobius"/>
    </source>
</evidence>
<evidence type="ECO:0000256" key="3">
    <source>
        <dbReference type="ARBA" id="ARBA00012835"/>
    </source>
</evidence>
<dbReference type="NCBIfam" id="TIGR00463">
    <property type="entry name" value="gltX_arch"/>
    <property type="match status" value="1"/>
</dbReference>
<keyword evidence="9" id="KW-0030">Aminoacyl-tRNA synthetase</keyword>
<proteinExistence type="inferred from homology"/>
<feature type="compositionally biased region" description="Low complexity" evidence="12">
    <location>
        <begin position="781"/>
        <end position="791"/>
    </location>
</feature>
<feature type="domain" description="WHEP-TRS" evidence="14">
    <location>
        <begin position="1006"/>
        <end position="1062"/>
    </location>
</feature>
<dbReference type="EC" id="6.1.1.17" evidence="3"/>
<reference evidence="15" key="1">
    <citation type="journal article" date="2008" name="Genome Res.">
        <title>Multigenome DNA sequence conservation identifies Hox cis-regulatory elements.</title>
        <authorList>
            <person name="Kuntz S.G."/>
            <person name="Schwarz E.M."/>
            <person name="DeModena J.A."/>
            <person name="De Buysscher T."/>
            <person name="Trout D."/>
            <person name="Shizuya H."/>
            <person name="Sternberg P.W."/>
            <person name="Wold B.J."/>
        </authorList>
    </citation>
    <scope>NUCLEOTIDE SEQUENCE</scope>
    <source>
        <strain evidence="15">PS1010</strain>
    </source>
</reference>
<evidence type="ECO:0000256" key="2">
    <source>
        <dbReference type="ARBA" id="ARBA00008927"/>
    </source>
</evidence>
<feature type="domain" description="WHEP-TRS" evidence="14">
    <location>
        <begin position="796"/>
        <end position="852"/>
    </location>
</feature>
<evidence type="ECO:0000256" key="9">
    <source>
        <dbReference type="ARBA" id="ARBA00023146"/>
    </source>
</evidence>
<keyword evidence="8" id="KW-0648">Protein biosynthesis</keyword>
<dbReference type="Gene3D" id="3.40.50.620">
    <property type="entry name" value="HUPs"/>
    <property type="match status" value="1"/>
</dbReference>
<dbReference type="Pfam" id="PF00749">
    <property type="entry name" value="tRNA-synt_1c"/>
    <property type="match status" value="1"/>
</dbReference>
<dbReference type="InterPro" id="IPR020058">
    <property type="entry name" value="Glu/Gln-tRNA-synth_Ib_cat-dom"/>
</dbReference>
<comment type="catalytic activity">
    <reaction evidence="11">
        <text>tRNA(Glu) + L-glutamate + ATP = L-glutamyl-tRNA(Glu) + AMP + diphosphate</text>
        <dbReference type="Rhea" id="RHEA:23540"/>
        <dbReference type="Rhea" id="RHEA-COMP:9663"/>
        <dbReference type="Rhea" id="RHEA-COMP:9680"/>
        <dbReference type="ChEBI" id="CHEBI:29985"/>
        <dbReference type="ChEBI" id="CHEBI:30616"/>
        <dbReference type="ChEBI" id="CHEBI:33019"/>
        <dbReference type="ChEBI" id="CHEBI:78442"/>
        <dbReference type="ChEBI" id="CHEBI:78520"/>
        <dbReference type="ChEBI" id="CHEBI:456215"/>
        <dbReference type="EC" id="6.1.1.17"/>
    </reaction>
</comment>
<evidence type="ECO:0000256" key="12">
    <source>
        <dbReference type="SAM" id="MobiDB-lite"/>
    </source>
</evidence>
<dbReference type="InterPro" id="IPR050132">
    <property type="entry name" value="Gln/Glu-tRNA_Ligase"/>
</dbReference>
<dbReference type="CDD" id="cd00936">
    <property type="entry name" value="WEPRS_RNA"/>
    <property type="match status" value="5"/>
</dbReference>
<feature type="compositionally biased region" description="Basic and acidic residues" evidence="12">
    <location>
        <begin position="288"/>
        <end position="304"/>
    </location>
</feature>
<dbReference type="Gene3D" id="1.10.287.10">
    <property type="entry name" value="S15/NS1, RNA-binding"/>
    <property type="match status" value="6"/>
</dbReference>
<keyword evidence="5" id="KW-0436">Ligase</keyword>
<dbReference type="PRINTS" id="PR00987">
    <property type="entry name" value="TRNASYNTHGLU"/>
</dbReference>
<feature type="region of interest" description="Disordered" evidence="12">
    <location>
        <begin position="1051"/>
        <end position="1076"/>
    </location>
</feature>